<dbReference type="OrthoDB" id="2131339at2759"/>
<sequence>MTKSDEQVIEEFNDYVNMTPDELRDWLETEDSQSAGWSKDNSGKVGEGEESVGHESGRKIIDILERNPKKDPSKYTDEDLQHMRKVAAYCARHTKQEGHMLDEKSDEELEKTKSVRSLRNWGHDPLKTK</sequence>
<comment type="caution">
    <text evidence="2">The sequence shown here is derived from an EMBL/GenBank/DDBJ whole genome shotgun (WGS) entry which is preliminary data.</text>
</comment>
<dbReference type="AlphaFoldDB" id="A0A2S5B5R4"/>
<evidence type="ECO:0000256" key="1">
    <source>
        <dbReference type="SAM" id="MobiDB-lite"/>
    </source>
</evidence>
<evidence type="ECO:0000313" key="3">
    <source>
        <dbReference type="Proteomes" id="UP000237144"/>
    </source>
</evidence>
<keyword evidence="3" id="KW-1185">Reference proteome</keyword>
<evidence type="ECO:0008006" key="4">
    <source>
        <dbReference type="Google" id="ProtNLM"/>
    </source>
</evidence>
<dbReference type="PANTHER" id="PTHR40630">
    <property type="entry name" value="POSSIBLE DNA-BINDING PROTEIN"/>
    <property type="match status" value="1"/>
</dbReference>
<dbReference type="PANTHER" id="PTHR40630:SF1">
    <property type="entry name" value="DNA-BINDING PROTEIN"/>
    <property type="match status" value="1"/>
</dbReference>
<feature type="region of interest" description="Disordered" evidence="1">
    <location>
        <begin position="96"/>
        <end position="129"/>
    </location>
</feature>
<gene>
    <name evidence="2" type="ORF">BMF94_4856</name>
</gene>
<name>A0A2S5B5R4_9BASI</name>
<dbReference type="Proteomes" id="UP000237144">
    <property type="component" value="Unassembled WGS sequence"/>
</dbReference>
<dbReference type="InterPro" id="IPR021487">
    <property type="entry name" value="DUF3140"/>
</dbReference>
<evidence type="ECO:0000313" key="2">
    <source>
        <dbReference type="EMBL" id="POY72124.1"/>
    </source>
</evidence>
<reference evidence="2 3" key="1">
    <citation type="journal article" date="2018" name="Front. Microbiol.">
        <title>Prospects for Fungal Bioremediation of Acidic Radioactive Waste Sites: Characterization and Genome Sequence of Rhodotorula taiwanensis MD1149.</title>
        <authorList>
            <person name="Tkavc R."/>
            <person name="Matrosova V.Y."/>
            <person name="Grichenko O.E."/>
            <person name="Gostincar C."/>
            <person name="Volpe R.P."/>
            <person name="Klimenkova P."/>
            <person name="Gaidamakova E.K."/>
            <person name="Zhou C.E."/>
            <person name="Stewart B.J."/>
            <person name="Lyman M.G."/>
            <person name="Malfatti S.A."/>
            <person name="Rubinfeld B."/>
            <person name="Courtot M."/>
            <person name="Singh J."/>
            <person name="Dalgard C.L."/>
            <person name="Hamilton T."/>
            <person name="Frey K.G."/>
            <person name="Gunde-Cimerman N."/>
            <person name="Dugan L."/>
            <person name="Daly M.J."/>
        </authorList>
    </citation>
    <scope>NUCLEOTIDE SEQUENCE [LARGE SCALE GENOMIC DNA]</scope>
    <source>
        <strain evidence="2 3">MD1149</strain>
    </source>
</reference>
<dbReference type="EMBL" id="PJQD01000058">
    <property type="protein sequence ID" value="POY72124.1"/>
    <property type="molecule type" value="Genomic_DNA"/>
</dbReference>
<dbReference type="Pfam" id="PF11338">
    <property type="entry name" value="DUF3140"/>
    <property type="match status" value="1"/>
</dbReference>
<proteinExistence type="predicted"/>
<protein>
    <recommendedName>
        <fullName evidence="4">DNA-binding protein</fullName>
    </recommendedName>
</protein>
<organism evidence="2 3">
    <name type="scientific">Rhodotorula taiwanensis</name>
    <dbReference type="NCBI Taxonomy" id="741276"/>
    <lineage>
        <taxon>Eukaryota</taxon>
        <taxon>Fungi</taxon>
        <taxon>Dikarya</taxon>
        <taxon>Basidiomycota</taxon>
        <taxon>Pucciniomycotina</taxon>
        <taxon>Microbotryomycetes</taxon>
        <taxon>Sporidiobolales</taxon>
        <taxon>Sporidiobolaceae</taxon>
        <taxon>Rhodotorula</taxon>
    </lineage>
</organism>
<accession>A0A2S5B5R4</accession>
<dbReference type="STRING" id="741276.A0A2S5B5R4"/>
<feature type="region of interest" description="Disordered" evidence="1">
    <location>
        <begin position="26"/>
        <end position="59"/>
    </location>
</feature>